<name>A0A2S5B879_9BASI</name>
<evidence type="ECO:0000313" key="3">
    <source>
        <dbReference type="Proteomes" id="UP000237144"/>
    </source>
</evidence>
<reference evidence="2 3" key="1">
    <citation type="journal article" date="2018" name="Front. Microbiol.">
        <title>Prospects for Fungal Bioremediation of Acidic Radioactive Waste Sites: Characterization and Genome Sequence of Rhodotorula taiwanensis MD1149.</title>
        <authorList>
            <person name="Tkavc R."/>
            <person name="Matrosova V.Y."/>
            <person name="Grichenko O.E."/>
            <person name="Gostincar C."/>
            <person name="Volpe R.P."/>
            <person name="Klimenkova P."/>
            <person name="Gaidamakova E.K."/>
            <person name="Zhou C.E."/>
            <person name="Stewart B.J."/>
            <person name="Lyman M.G."/>
            <person name="Malfatti S.A."/>
            <person name="Rubinfeld B."/>
            <person name="Courtot M."/>
            <person name="Singh J."/>
            <person name="Dalgard C.L."/>
            <person name="Hamilton T."/>
            <person name="Frey K.G."/>
            <person name="Gunde-Cimerman N."/>
            <person name="Dugan L."/>
            <person name="Daly M.J."/>
        </authorList>
    </citation>
    <scope>NUCLEOTIDE SEQUENCE [LARGE SCALE GENOMIC DNA]</scope>
    <source>
        <strain evidence="2 3">MD1149</strain>
    </source>
</reference>
<gene>
    <name evidence="2" type="ORF">BMF94_3966</name>
</gene>
<protein>
    <submittedName>
        <fullName evidence="2">Uncharacterized protein</fullName>
    </submittedName>
</protein>
<feature type="region of interest" description="Disordered" evidence="1">
    <location>
        <begin position="168"/>
        <end position="187"/>
    </location>
</feature>
<organism evidence="2 3">
    <name type="scientific">Rhodotorula taiwanensis</name>
    <dbReference type="NCBI Taxonomy" id="741276"/>
    <lineage>
        <taxon>Eukaryota</taxon>
        <taxon>Fungi</taxon>
        <taxon>Dikarya</taxon>
        <taxon>Basidiomycota</taxon>
        <taxon>Pucciniomycotina</taxon>
        <taxon>Microbotryomycetes</taxon>
        <taxon>Sporidiobolales</taxon>
        <taxon>Sporidiobolaceae</taxon>
        <taxon>Rhodotorula</taxon>
    </lineage>
</organism>
<sequence length="229" mass="26079">MEDYPDPRSRAYAADPRGNAHLATDGTVQKVLNDIAKAVQALLARSNENLETQRAIMTAYEEWRGGLLQLFARKPGARVENGWGVWAGYCVKVELQKLLEALELRVVLENPRIAVNRLDPLNHLNRTIHETITSADRSLKNARLNHSPDIPEYLSIPEVHLVTREGRANEGPHIKEEPPAEEDPHPRIKRESPVVNLHLIPLHPSQLHSMGRHALLNRFSLRQQRLYRL</sequence>
<dbReference type="Proteomes" id="UP000237144">
    <property type="component" value="Unassembled WGS sequence"/>
</dbReference>
<comment type="caution">
    <text evidence="2">The sequence shown here is derived from an EMBL/GenBank/DDBJ whole genome shotgun (WGS) entry which is preliminary data.</text>
</comment>
<evidence type="ECO:0000313" key="2">
    <source>
        <dbReference type="EMBL" id="POY72980.1"/>
    </source>
</evidence>
<dbReference type="EMBL" id="PJQD01000043">
    <property type="protein sequence ID" value="POY72980.1"/>
    <property type="molecule type" value="Genomic_DNA"/>
</dbReference>
<keyword evidence="3" id="KW-1185">Reference proteome</keyword>
<proteinExistence type="predicted"/>
<accession>A0A2S5B879</accession>
<evidence type="ECO:0000256" key="1">
    <source>
        <dbReference type="SAM" id="MobiDB-lite"/>
    </source>
</evidence>
<dbReference type="AlphaFoldDB" id="A0A2S5B879"/>